<evidence type="ECO:0000313" key="18">
    <source>
        <dbReference type="Proteomes" id="UP001642360"/>
    </source>
</evidence>
<keyword evidence="9" id="KW-0833">Ubl conjugation pathway</keyword>
<evidence type="ECO:0000256" key="12">
    <source>
        <dbReference type="ARBA" id="ARBA00023136"/>
    </source>
</evidence>
<comment type="caution">
    <text evidence="17">The sequence shown here is derived from an EMBL/GenBank/DDBJ whole genome shotgun (WGS) entry which is preliminary data.</text>
</comment>
<dbReference type="PANTHER" id="PTHR45676">
    <property type="entry name" value="RING-H2 FINGER PROTEIN ATL51-RELATED"/>
    <property type="match status" value="1"/>
</dbReference>
<comment type="pathway">
    <text evidence="3">Protein modification; protein ubiquitination.</text>
</comment>
<evidence type="ECO:0000256" key="6">
    <source>
        <dbReference type="ARBA" id="ARBA00022692"/>
    </source>
</evidence>
<dbReference type="SUPFAM" id="SSF57850">
    <property type="entry name" value="RING/U-box"/>
    <property type="match status" value="1"/>
</dbReference>
<reference evidence="17 18" key="1">
    <citation type="submission" date="2024-02" db="EMBL/GenBank/DDBJ databases">
        <authorList>
            <person name="Vignale AGUSTIN F."/>
            <person name="Sosa J E."/>
            <person name="Modenutti C."/>
        </authorList>
    </citation>
    <scope>NUCLEOTIDE SEQUENCE [LARGE SCALE GENOMIC DNA]</scope>
</reference>
<feature type="transmembrane region" description="Helical" evidence="15">
    <location>
        <begin position="24"/>
        <end position="44"/>
    </location>
</feature>
<name>A0ABC8UU60_9AQUA</name>
<evidence type="ECO:0000256" key="9">
    <source>
        <dbReference type="ARBA" id="ARBA00022786"/>
    </source>
</evidence>
<evidence type="ECO:0000259" key="16">
    <source>
        <dbReference type="PROSITE" id="PS50089"/>
    </source>
</evidence>
<gene>
    <name evidence="17" type="ORF">ILEXP_LOCUS54552</name>
</gene>
<keyword evidence="10" id="KW-0862">Zinc</keyword>
<keyword evidence="6 15" id="KW-0812">Transmembrane</keyword>
<dbReference type="AlphaFoldDB" id="A0ABC8UU60"/>
<dbReference type="PANTHER" id="PTHR45676:SF98">
    <property type="entry name" value="RING-TYPE E3 UBIQUITIN TRANSFERASE"/>
    <property type="match status" value="1"/>
</dbReference>
<organism evidence="17 18">
    <name type="scientific">Ilex paraguariensis</name>
    <name type="common">yerba mate</name>
    <dbReference type="NCBI Taxonomy" id="185542"/>
    <lineage>
        <taxon>Eukaryota</taxon>
        <taxon>Viridiplantae</taxon>
        <taxon>Streptophyta</taxon>
        <taxon>Embryophyta</taxon>
        <taxon>Tracheophyta</taxon>
        <taxon>Spermatophyta</taxon>
        <taxon>Magnoliopsida</taxon>
        <taxon>eudicotyledons</taxon>
        <taxon>Gunneridae</taxon>
        <taxon>Pentapetalae</taxon>
        <taxon>asterids</taxon>
        <taxon>campanulids</taxon>
        <taxon>Aquifoliales</taxon>
        <taxon>Aquifoliaceae</taxon>
        <taxon>Ilex</taxon>
    </lineage>
</organism>
<evidence type="ECO:0000256" key="5">
    <source>
        <dbReference type="ARBA" id="ARBA00022679"/>
    </source>
</evidence>
<evidence type="ECO:0000256" key="7">
    <source>
        <dbReference type="ARBA" id="ARBA00022723"/>
    </source>
</evidence>
<dbReference type="Gene3D" id="3.30.40.10">
    <property type="entry name" value="Zinc/RING finger domain, C3HC4 (zinc finger)"/>
    <property type="match status" value="1"/>
</dbReference>
<dbReference type="FunFam" id="3.30.40.10:FF:000187">
    <property type="entry name" value="E3 ubiquitin-protein ligase ATL6"/>
    <property type="match status" value="1"/>
</dbReference>
<dbReference type="EMBL" id="CAUOFW020008902">
    <property type="protein sequence ID" value="CAK9184249.1"/>
    <property type="molecule type" value="Genomic_DNA"/>
</dbReference>
<comment type="similarity">
    <text evidence="13">Belongs to the RING-type zinc finger family. ATL subfamily.</text>
</comment>
<dbReference type="InterPro" id="IPR001841">
    <property type="entry name" value="Znf_RING"/>
</dbReference>
<dbReference type="Proteomes" id="UP001642360">
    <property type="component" value="Unassembled WGS sequence"/>
</dbReference>
<keyword evidence="12 15" id="KW-0472">Membrane</keyword>
<keyword evidence="18" id="KW-1185">Reference proteome</keyword>
<dbReference type="SMART" id="SM00184">
    <property type="entry name" value="RING"/>
    <property type="match status" value="1"/>
</dbReference>
<evidence type="ECO:0000256" key="13">
    <source>
        <dbReference type="ARBA" id="ARBA00024209"/>
    </source>
</evidence>
<evidence type="ECO:0000256" key="3">
    <source>
        <dbReference type="ARBA" id="ARBA00004906"/>
    </source>
</evidence>
<evidence type="ECO:0000313" key="17">
    <source>
        <dbReference type="EMBL" id="CAK9184249.1"/>
    </source>
</evidence>
<proteinExistence type="inferred from homology"/>
<keyword evidence="11 15" id="KW-1133">Transmembrane helix</keyword>
<accession>A0ABC8UU60</accession>
<comment type="subcellular location">
    <subcellularLocation>
        <location evidence="2">Membrane</location>
        <topology evidence="2">Single-pass membrane protein</topology>
    </subcellularLocation>
</comment>
<evidence type="ECO:0000256" key="4">
    <source>
        <dbReference type="ARBA" id="ARBA00012483"/>
    </source>
</evidence>
<evidence type="ECO:0000256" key="14">
    <source>
        <dbReference type="PROSITE-ProRule" id="PRU00175"/>
    </source>
</evidence>
<evidence type="ECO:0000256" key="11">
    <source>
        <dbReference type="ARBA" id="ARBA00022989"/>
    </source>
</evidence>
<evidence type="ECO:0000256" key="8">
    <source>
        <dbReference type="ARBA" id="ARBA00022771"/>
    </source>
</evidence>
<dbReference type="PROSITE" id="PS50089">
    <property type="entry name" value="ZF_RING_2"/>
    <property type="match status" value="1"/>
</dbReference>
<dbReference type="GO" id="GO:0061630">
    <property type="term" value="F:ubiquitin protein ligase activity"/>
    <property type="evidence" value="ECO:0007669"/>
    <property type="project" value="UniProtKB-EC"/>
</dbReference>
<protein>
    <recommendedName>
        <fullName evidence="4">RING-type E3 ubiquitin transferase</fullName>
        <ecNumber evidence="4">2.3.2.27</ecNumber>
    </recommendedName>
</protein>
<dbReference type="InterPro" id="IPR013083">
    <property type="entry name" value="Znf_RING/FYVE/PHD"/>
</dbReference>
<dbReference type="GO" id="GO:0008270">
    <property type="term" value="F:zinc ion binding"/>
    <property type="evidence" value="ECO:0007669"/>
    <property type="project" value="UniProtKB-KW"/>
</dbReference>
<keyword evidence="8 14" id="KW-0863">Zinc-finger</keyword>
<comment type="catalytic activity">
    <reaction evidence="1">
        <text>S-ubiquitinyl-[E2 ubiquitin-conjugating enzyme]-L-cysteine + [acceptor protein]-L-lysine = [E2 ubiquitin-conjugating enzyme]-L-cysteine + N(6)-ubiquitinyl-[acceptor protein]-L-lysine.</text>
        <dbReference type="EC" id="2.3.2.27"/>
    </reaction>
</comment>
<dbReference type="GO" id="GO:0016020">
    <property type="term" value="C:membrane"/>
    <property type="evidence" value="ECO:0007669"/>
    <property type="project" value="UniProtKB-SubCell"/>
</dbReference>
<dbReference type="CDD" id="cd16461">
    <property type="entry name" value="RING-H2_EL5-like"/>
    <property type="match status" value="1"/>
</dbReference>
<dbReference type="Pfam" id="PF13639">
    <property type="entry name" value="zf-RING_2"/>
    <property type="match status" value="1"/>
</dbReference>
<evidence type="ECO:0000256" key="10">
    <source>
        <dbReference type="ARBA" id="ARBA00022833"/>
    </source>
</evidence>
<feature type="domain" description="RING-type" evidence="16">
    <location>
        <begin position="98"/>
        <end position="140"/>
    </location>
</feature>
<evidence type="ECO:0000256" key="15">
    <source>
        <dbReference type="SAM" id="Phobius"/>
    </source>
</evidence>
<keyword evidence="7" id="KW-0479">Metal-binding</keyword>
<evidence type="ECO:0000256" key="2">
    <source>
        <dbReference type="ARBA" id="ARBA00004167"/>
    </source>
</evidence>
<dbReference type="EC" id="2.3.2.27" evidence="4"/>
<sequence>MEDDKATELAMDCDPTSYEFSGKVMLITVLVLFLVLAIIVCFHLRRSRHLRQAHPLALNSDHNTSSSSSSKGLEPSALKSLPIFYVSKAKAHGPPLECAVCLSELENNETVRVLPKCNHCFHIDCIDMWFQSHSSCPLCRAPVQPVSLIAITLHM</sequence>
<evidence type="ECO:0000256" key="1">
    <source>
        <dbReference type="ARBA" id="ARBA00000900"/>
    </source>
</evidence>
<keyword evidence="5" id="KW-0808">Transferase</keyword>